<protein>
    <submittedName>
        <fullName evidence="2">Uncharacterized protein</fullName>
    </submittedName>
</protein>
<gene>
    <name evidence="2" type="ORF">TTEB3V08_LOCUS5836</name>
</gene>
<proteinExistence type="predicted"/>
<feature type="compositionally biased region" description="Basic and acidic residues" evidence="1">
    <location>
        <begin position="46"/>
        <end position="61"/>
    </location>
</feature>
<dbReference type="EMBL" id="OE001941">
    <property type="protein sequence ID" value="CAD7457846.1"/>
    <property type="molecule type" value="Genomic_DNA"/>
</dbReference>
<accession>A0A7R9IGG6</accession>
<dbReference type="AlphaFoldDB" id="A0A7R9IGG6"/>
<sequence length="241" mass="26602">MGVAFFLAPHRVPPPISQPDSVLEGGGVAKCVLELKLELESNASEDDTKVTERGPVSDKMSDTSATVNGNCPANTHVSFRKAYDHDDLHEDPNLWPDWSERATERARLKDRTGSISRYSPGTDPSLLVNNYRELSANHTLARTLASLATQSLAHSLARSSVWPNPNAQLSQYTRLPITGRSGFDPGSTDKSQVSDMRFHRRLFEIDDIHRFCSVSVSHTSTTSVSIKSLQYRATGVNHISR</sequence>
<feature type="region of interest" description="Disordered" evidence="1">
    <location>
        <begin position="43"/>
        <end position="69"/>
    </location>
</feature>
<evidence type="ECO:0000256" key="1">
    <source>
        <dbReference type="SAM" id="MobiDB-lite"/>
    </source>
</evidence>
<name>A0A7R9IGG6_9NEOP</name>
<reference evidence="2" key="1">
    <citation type="submission" date="2020-11" db="EMBL/GenBank/DDBJ databases">
        <authorList>
            <person name="Tran Van P."/>
        </authorList>
    </citation>
    <scope>NUCLEOTIDE SEQUENCE</scope>
</reference>
<organism evidence="2">
    <name type="scientific">Timema tahoe</name>
    <dbReference type="NCBI Taxonomy" id="61484"/>
    <lineage>
        <taxon>Eukaryota</taxon>
        <taxon>Metazoa</taxon>
        <taxon>Ecdysozoa</taxon>
        <taxon>Arthropoda</taxon>
        <taxon>Hexapoda</taxon>
        <taxon>Insecta</taxon>
        <taxon>Pterygota</taxon>
        <taxon>Neoptera</taxon>
        <taxon>Polyneoptera</taxon>
        <taxon>Phasmatodea</taxon>
        <taxon>Timematodea</taxon>
        <taxon>Timematoidea</taxon>
        <taxon>Timematidae</taxon>
        <taxon>Timema</taxon>
    </lineage>
</organism>
<evidence type="ECO:0000313" key="2">
    <source>
        <dbReference type="EMBL" id="CAD7457846.1"/>
    </source>
</evidence>